<accession>A0A133Y6R0</accession>
<dbReference type="Proteomes" id="UP000070080">
    <property type="component" value="Unassembled WGS sequence"/>
</dbReference>
<proteinExistence type="predicted"/>
<evidence type="ECO:0000313" key="2">
    <source>
        <dbReference type="Proteomes" id="UP000070080"/>
    </source>
</evidence>
<reference evidence="2" key="1">
    <citation type="submission" date="2016-01" db="EMBL/GenBank/DDBJ databases">
        <authorList>
            <person name="Mitreva M."/>
            <person name="Pepin K.H."/>
            <person name="Mihindukulasuriya K.A."/>
            <person name="Fulton R."/>
            <person name="Fronick C."/>
            <person name="O'Laughlin M."/>
            <person name="Miner T."/>
            <person name="Herter B."/>
            <person name="Rosa B.A."/>
            <person name="Cordes M."/>
            <person name="Tomlinson C."/>
            <person name="Wollam A."/>
            <person name="Palsikar V.B."/>
            <person name="Mardis E.R."/>
            <person name="Wilson R.K."/>
        </authorList>
    </citation>
    <scope>NUCLEOTIDE SEQUENCE [LARGE SCALE GENOMIC DNA]</scope>
    <source>
        <strain evidence="2">KA00274</strain>
    </source>
</reference>
<sequence length="51" mass="5973">MAFNYSIPLAKSKAQFALKFRDITEPLVYSNCQSFAIFKRNKLQFDSFIYA</sequence>
<protein>
    <submittedName>
        <fullName evidence="1">Uncharacterized protein</fullName>
    </submittedName>
</protein>
<comment type="caution">
    <text evidence="1">The sequence shown here is derived from an EMBL/GenBank/DDBJ whole genome shotgun (WGS) entry which is preliminary data.</text>
</comment>
<dbReference type="AlphaFoldDB" id="A0A133Y6R0"/>
<dbReference type="EMBL" id="LSCV01000045">
    <property type="protein sequence ID" value="KXB38889.1"/>
    <property type="molecule type" value="Genomic_DNA"/>
</dbReference>
<gene>
    <name evidence="1" type="ORF">HMPREF1872_01376</name>
</gene>
<evidence type="ECO:0000313" key="1">
    <source>
        <dbReference type="EMBL" id="KXB38889.1"/>
    </source>
</evidence>
<name>A0A133Y6R0_9FIRM</name>
<organism evidence="1 2">
    <name type="scientific">Amygdalobacter nucleatus</name>
    <dbReference type="NCBI Taxonomy" id="3029274"/>
    <lineage>
        <taxon>Bacteria</taxon>
        <taxon>Bacillati</taxon>
        <taxon>Bacillota</taxon>
        <taxon>Clostridia</taxon>
        <taxon>Eubacteriales</taxon>
        <taxon>Oscillospiraceae</taxon>
        <taxon>Amygdalobacter</taxon>
    </lineage>
</organism>
<keyword evidence="2" id="KW-1185">Reference proteome</keyword>